<dbReference type="PANTHER" id="PTHR22691">
    <property type="entry name" value="YEAST SPT2-RELATED"/>
    <property type="match status" value="1"/>
</dbReference>
<reference evidence="4" key="1">
    <citation type="submission" date="2020-10" db="EMBL/GenBank/DDBJ databases">
        <authorList>
            <person name="Han B."/>
            <person name="Lu T."/>
            <person name="Zhao Q."/>
            <person name="Huang X."/>
            <person name="Zhao Y."/>
        </authorList>
    </citation>
    <scope>NUCLEOTIDE SEQUENCE</scope>
</reference>
<feature type="compositionally biased region" description="Polar residues" evidence="3">
    <location>
        <begin position="346"/>
        <end position="361"/>
    </location>
</feature>
<comment type="caution">
    <text evidence="4">The sequence shown here is derived from an EMBL/GenBank/DDBJ whole genome shotgun (WGS) entry which is preliminary data.</text>
</comment>
<sequence length="465" mass="52446">MASKFDNQNNEQLVDEYCDQDEDGLGDFIVYSDDDEESLKQKQNQQELDDEHQQELDDEVEEEEEEEEEVEEEEEEAPVGQQEILSLREQLKEEIRRKNAAMAAGARKPNLPLSSKNQTMPPVKDGYGTFFGPSKPVLARRVIEEGCSTIMKDLQNVPSKKDVSLASKMRQGAVEKMQKLKFVSEEKRKVDTLRKNRDYSCLFSDDADTQPPTKDHPDSSRALLLVPKSETQDAGQVNSARKSRVFTGQPATLSSTDHGLKKGSGSLGKKAHAERKSAIAAGRNGSNLPNLKKKSPGLLSSSKGQELQPSLHNKRPQASIPGQKLRQQPQSQRPQGNGRQPPLQGRSLQGQLIGQNRSAAQNGRLKSAQKQLIPSSKFKASHGVEKHIVKRRKSNDDRQIMHKYDEFAISDEDESDMEADFASIQREERRSAALARKEDQEQLRLIKEEERRERAMKRKRAAQKE</sequence>
<dbReference type="SMART" id="SM00784">
    <property type="entry name" value="SPT2"/>
    <property type="match status" value="1"/>
</dbReference>
<dbReference type="GO" id="GO:0006360">
    <property type="term" value="P:transcription by RNA polymerase I"/>
    <property type="evidence" value="ECO:0007669"/>
    <property type="project" value="TreeGrafter"/>
</dbReference>
<feature type="region of interest" description="Disordered" evidence="3">
    <location>
        <begin position="99"/>
        <end position="131"/>
    </location>
</feature>
<dbReference type="EMBL" id="CAJGYO010000008">
    <property type="protein sequence ID" value="CAD6250000.1"/>
    <property type="molecule type" value="Genomic_DNA"/>
</dbReference>
<dbReference type="GO" id="GO:0005730">
    <property type="term" value="C:nucleolus"/>
    <property type="evidence" value="ECO:0007669"/>
    <property type="project" value="TreeGrafter"/>
</dbReference>
<evidence type="ECO:0008006" key="6">
    <source>
        <dbReference type="Google" id="ProtNLM"/>
    </source>
</evidence>
<name>A0A811Q1P4_9POAL</name>
<dbReference type="AlphaFoldDB" id="A0A811Q1P4"/>
<dbReference type="GO" id="GO:0042393">
    <property type="term" value="F:histone binding"/>
    <property type="evidence" value="ECO:0007669"/>
    <property type="project" value="TreeGrafter"/>
</dbReference>
<protein>
    <recommendedName>
        <fullName evidence="6">SPT2 chromatin protein</fullName>
    </recommendedName>
</protein>
<evidence type="ECO:0000256" key="1">
    <source>
        <dbReference type="ARBA" id="ARBA00006461"/>
    </source>
</evidence>
<dbReference type="Pfam" id="PF08243">
    <property type="entry name" value="SPT2"/>
    <property type="match status" value="1"/>
</dbReference>
<proteinExistence type="inferred from homology"/>
<accession>A0A811Q1P4</accession>
<dbReference type="GO" id="GO:0003677">
    <property type="term" value="F:DNA binding"/>
    <property type="evidence" value="ECO:0007669"/>
    <property type="project" value="TreeGrafter"/>
</dbReference>
<feature type="region of interest" description="Disordered" evidence="3">
    <location>
        <begin position="200"/>
        <end position="385"/>
    </location>
</feature>
<evidence type="ECO:0000313" key="4">
    <source>
        <dbReference type="EMBL" id="CAD6250000.1"/>
    </source>
</evidence>
<dbReference type="GO" id="GO:0006334">
    <property type="term" value="P:nucleosome assembly"/>
    <property type="evidence" value="ECO:0007669"/>
    <property type="project" value="TreeGrafter"/>
</dbReference>
<keyword evidence="5" id="KW-1185">Reference proteome</keyword>
<evidence type="ECO:0000313" key="5">
    <source>
        <dbReference type="Proteomes" id="UP000604825"/>
    </source>
</evidence>
<dbReference type="PANTHER" id="PTHR22691:SF8">
    <property type="entry name" value="PROTEIN SPT2 HOMOLOG"/>
    <property type="match status" value="1"/>
</dbReference>
<feature type="compositionally biased region" description="Acidic residues" evidence="3">
    <location>
        <begin position="13"/>
        <end position="25"/>
    </location>
</feature>
<evidence type="ECO:0000256" key="3">
    <source>
        <dbReference type="SAM" id="MobiDB-lite"/>
    </source>
</evidence>
<organism evidence="4 5">
    <name type="scientific">Miscanthus lutarioriparius</name>
    <dbReference type="NCBI Taxonomy" id="422564"/>
    <lineage>
        <taxon>Eukaryota</taxon>
        <taxon>Viridiplantae</taxon>
        <taxon>Streptophyta</taxon>
        <taxon>Embryophyta</taxon>
        <taxon>Tracheophyta</taxon>
        <taxon>Spermatophyta</taxon>
        <taxon>Magnoliopsida</taxon>
        <taxon>Liliopsida</taxon>
        <taxon>Poales</taxon>
        <taxon>Poaceae</taxon>
        <taxon>PACMAD clade</taxon>
        <taxon>Panicoideae</taxon>
        <taxon>Andropogonodae</taxon>
        <taxon>Andropogoneae</taxon>
        <taxon>Saccharinae</taxon>
        <taxon>Miscanthus</taxon>
    </lineage>
</organism>
<dbReference type="OrthoDB" id="6259853at2759"/>
<keyword evidence="2" id="KW-0175">Coiled coil</keyword>
<comment type="similarity">
    <text evidence="1">Belongs to the SPT2 family.</text>
</comment>
<evidence type="ECO:0000256" key="2">
    <source>
        <dbReference type="ARBA" id="ARBA00023054"/>
    </source>
</evidence>
<dbReference type="Proteomes" id="UP000604825">
    <property type="component" value="Unassembled WGS sequence"/>
</dbReference>
<gene>
    <name evidence="4" type="ORF">NCGR_LOCUS33796</name>
</gene>
<feature type="compositionally biased region" description="Polar residues" evidence="3">
    <location>
        <begin position="325"/>
        <end position="338"/>
    </location>
</feature>
<feature type="compositionally biased region" description="Acidic residues" evidence="3">
    <location>
        <begin position="47"/>
        <end position="77"/>
    </location>
</feature>
<dbReference type="InterPro" id="IPR013256">
    <property type="entry name" value="Chromatin_SPT2"/>
</dbReference>
<feature type="region of interest" description="Disordered" evidence="3">
    <location>
        <begin position="1"/>
        <end position="84"/>
    </location>
</feature>
<feature type="compositionally biased region" description="Polar residues" evidence="3">
    <location>
        <begin position="1"/>
        <end position="12"/>
    </location>
</feature>